<dbReference type="CDD" id="cd00353">
    <property type="entry name" value="Ribosomal_S15p_S13e"/>
    <property type="match status" value="1"/>
</dbReference>
<evidence type="ECO:0000256" key="2">
    <source>
        <dbReference type="ARBA" id="ARBA00022980"/>
    </source>
</evidence>
<evidence type="ECO:0000313" key="5">
    <source>
        <dbReference type="EMBL" id="PRQ53858.1"/>
    </source>
</evidence>
<dbReference type="GO" id="GO:1990904">
    <property type="term" value="C:ribonucleoprotein complex"/>
    <property type="evidence" value="ECO:0007669"/>
    <property type="project" value="UniProtKB-KW"/>
</dbReference>
<reference evidence="5 6" key="1">
    <citation type="journal article" date="2018" name="Nat. Genet.">
        <title>The Rosa genome provides new insights in the design of modern roses.</title>
        <authorList>
            <person name="Bendahmane M."/>
        </authorList>
    </citation>
    <scope>NUCLEOTIDE SEQUENCE [LARGE SCALE GENOMIC DNA]</scope>
    <source>
        <strain evidence="6">cv. Old Blush</strain>
    </source>
</reference>
<dbReference type="Gene3D" id="1.10.287.10">
    <property type="entry name" value="S15/NS1, RNA-binding"/>
    <property type="match status" value="1"/>
</dbReference>
<evidence type="ECO:0000256" key="4">
    <source>
        <dbReference type="RuleBase" id="RU003919"/>
    </source>
</evidence>
<sequence length="97" mass="11279">MLVYGGLLTFPLPDCPAVAQLTTKIKHLPSVLHKKDKHSLKGLQAMVQRRKRLLKYLWRSDWVSYCLFLSKLTNKNTRNITRTSPHPHYCCLCFLPV</sequence>
<comment type="caution">
    <text evidence="5">The sequence shown here is derived from an EMBL/GenBank/DDBJ whole genome shotgun (WGS) entry which is preliminary data.</text>
</comment>
<keyword evidence="6" id="KW-1185">Reference proteome</keyword>
<dbReference type="STRING" id="74649.A0A2P6S5A9"/>
<dbReference type="GO" id="GO:0005840">
    <property type="term" value="C:ribosome"/>
    <property type="evidence" value="ECO:0007669"/>
    <property type="project" value="UniProtKB-KW"/>
</dbReference>
<dbReference type="GO" id="GO:0006412">
    <property type="term" value="P:translation"/>
    <property type="evidence" value="ECO:0007669"/>
    <property type="project" value="InterPro"/>
</dbReference>
<dbReference type="AlphaFoldDB" id="A0A2P6S5A9"/>
<keyword evidence="3 4" id="KW-0687">Ribonucleoprotein</keyword>
<dbReference type="Proteomes" id="UP000238479">
    <property type="component" value="Chromosome 2"/>
</dbReference>
<proteinExistence type="inferred from homology"/>
<evidence type="ECO:0000256" key="3">
    <source>
        <dbReference type="ARBA" id="ARBA00023274"/>
    </source>
</evidence>
<dbReference type="InterPro" id="IPR000589">
    <property type="entry name" value="Ribosomal_uS15"/>
</dbReference>
<dbReference type="SMART" id="SM01387">
    <property type="entry name" value="Ribosomal_S15"/>
    <property type="match status" value="1"/>
</dbReference>
<accession>A0A2P6S5A9</accession>
<keyword evidence="2 4" id="KW-0689">Ribosomal protein</keyword>
<comment type="similarity">
    <text evidence="1 4">Belongs to the universal ribosomal protein uS15 family.</text>
</comment>
<dbReference type="Gramene" id="PRQ53858">
    <property type="protein sequence ID" value="PRQ53858"/>
    <property type="gene ID" value="RchiOBHm_Chr2g0171141"/>
</dbReference>
<dbReference type="EMBL" id="PDCK01000040">
    <property type="protein sequence ID" value="PRQ53858.1"/>
    <property type="molecule type" value="Genomic_DNA"/>
</dbReference>
<dbReference type="PANTHER" id="PTHR47546:SF3">
    <property type="entry name" value="30S RIBOSOMAL PROTEIN S15, CHLOROPLASTIC"/>
    <property type="match status" value="1"/>
</dbReference>
<protein>
    <submittedName>
        <fullName evidence="5">Putative ribosomal protein S15</fullName>
    </submittedName>
</protein>
<evidence type="ECO:0000256" key="1">
    <source>
        <dbReference type="ARBA" id="ARBA00008434"/>
    </source>
</evidence>
<dbReference type="PANTHER" id="PTHR47546">
    <property type="entry name" value="S15/NS1, RNA-BINDING PROTEIN"/>
    <property type="match status" value="1"/>
</dbReference>
<dbReference type="InterPro" id="IPR009068">
    <property type="entry name" value="uS15_NS1_RNA-bd_sf"/>
</dbReference>
<dbReference type="SUPFAM" id="SSF47060">
    <property type="entry name" value="S15/NS1 RNA-binding domain"/>
    <property type="match status" value="1"/>
</dbReference>
<organism evidence="5 6">
    <name type="scientific">Rosa chinensis</name>
    <name type="common">China rose</name>
    <dbReference type="NCBI Taxonomy" id="74649"/>
    <lineage>
        <taxon>Eukaryota</taxon>
        <taxon>Viridiplantae</taxon>
        <taxon>Streptophyta</taxon>
        <taxon>Embryophyta</taxon>
        <taxon>Tracheophyta</taxon>
        <taxon>Spermatophyta</taxon>
        <taxon>Magnoliopsida</taxon>
        <taxon>eudicotyledons</taxon>
        <taxon>Gunneridae</taxon>
        <taxon>Pentapetalae</taxon>
        <taxon>rosids</taxon>
        <taxon>fabids</taxon>
        <taxon>Rosales</taxon>
        <taxon>Rosaceae</taxon>
        <taxon>Rosoideae</taxon>
        <taxon>Rosoideae incertae sedis</taxon>
        <taxon>Rosa</taxon>
    </lineage>
</organism>
<name>A0A2P6S5A9_ROSCH</name>
<dbReference type="GO" id="GO:0003735">
    <property type="term" value="F:structural constituent of ribosome"/>
    <property type="evidence" value="ECO:0007669"/>
    <property type="project" value="InterPro"/>
</dbReference>
<evidence type="ECO:0000313" key="6">
    <source>
        <dbReference type="Proteomes" id="UP000238479"/>
    </source>
</evidence>
<gene>
    <name evidence="5" type="ORF">RchiOBHm_Chr2g0171141</name>
</gene>
<dbReference type="Pfam" id="PF00312">
    <property type="entry name" value="Ribosomal_S15"/>
    <property type="match status" value="1"/>
</dbReference>